<evidence type="ECO:0000256" key="1">
    <source>
        <dbReference type="ARBA" id="ARBA00004319"/>
    </source>
</evidence>
<dbReference type="GO" id="GO:0051084">
    <property type="term" value="P:'de novo' post-translational protein folding"/>
    <property type="evidence" value="ECO:0007669"/>
    <property type="project" value="UniProtKB-ARBA"/>
</dbReference>
<accession>A0AAD7ZLB3</accession>
<comment type="subcellular location">
    <subcellularLocation>
        <location evidence="1">Endoplasmic reticulum lumen</location>
    </subcellularLocation>
</comment>
<evidence type="ECO:0000256" key="2">
    <source>
        <dbReference type="ARBA" id="ARBA00005742"/>
    </source>
</evidence>
<dbReference type="GO" id="GO:0005788">
    <property type="term" value="C:endoplasmic reticulum lumen"/>
    <property type="evidence" value="ECO:0007669"/>
    <property type="project" value="UniProtKB-SubCell"/>
</dbReference>
<feature type="signal peptide" evidence="7">
    <location>
        <begin position="1"/>
        <end position="18"/>
    </location>
</feature>
<evidence type="ECO:0000256" key="7">
    <source>
        <dbReference type="SAM" id="SignalP"/>
    </source>
</evidence>
<dbReference type="Gene3D" id="3.40.30.50">
    <property type="entry name" value="Sep15/SelM thioredoxin-like domain, active-site redox motif"/>
    <property type="match status" value="1"/>
</dbReference>
<dbReference type="InterPro" id="IPR038219">
    <property type="entry name" value="Sep15/SelM_sf"/>
</dbReference>
<dbReference type="FunFam" id="3.40.30.50:FF:000001">
    <property type="entry name" value="15 kDa selenoprotein"/>
    <property type="match status" value="1"/>
</dbReference>
<dbReference type="Pfam" id="PF08806">
    <property type="entry name" value="Sep15_SelM"/>
    <property type="match status" value="1"/>
</dbReference>
<feature type="domain" description="Selenoprotein F/M" evidence="8">
    <location>
        <begin position="70"/>
        <end position="143"/>
    </location>
</feature>
<name>A0AAD7ZLB3_DIPPU</name>
<dbReference type="InterPro" id="IPR036249">
    <property type="entry name" value="Thioredoxin-like_sf"/>
</dbReference>
<keyword evidence="3 7" id="KW-0732">Signal</keyword>
<evidence type="ECO:0000313" key="9">
    <source>
        <dbReference type="EMBL" id="KAJ9582451.1"/>
    </source>
</evidence>
<evidence type="ECO:0000259" key="8">
    <source>
        <dbReference type="Pfam" id="PF08806"/>
    </source>
</evidence>
<proteinExistence type="inferred from homology"/>
<sequence>MLVIISALVINSFAEYSAEDCWSLGLNKANLLCSSCETLPTFDLGILKEHCNQCCHRDESGYAIKKYAQARLEVCTCKFGAYPQIQAFVKSDRPAKFPNLQIKYVRGLDPIIKLMDKDGNVQDVLAIDKWNTDSVEEFLKTHLISENEENADDYLETNMI</sequence>
<dbReference type="InterPro" id="IPR039992">
    <property type="entry name" value="Sep15_SelM"/>
</dbReference>
<feature type="chain" id="PRO_5042193063" description="Selenoprotein F" evidence="7">
    <location>
        <begin position="19"/>
        <end position="160"/>
    </location>
</feature>
<dbReference type="AlphaFoldDB" id="A0AAD7ZLB3"/>
<evidence type="ECO:0000256" key="5">
    <source>
        <dbReference type="ARBA" id="ARBA00022933"/>
    </source>
</evidence>
<protein>
    <recommendedName>
        <fullName evidence="6">Selenoprotein F</fullName>
    </recommendedName>
</protein>
<evidence type="ECO:0000256" key="4">
    <source>
        <dbReference type="ARBA" id="ARBA00022824"/>
    </source>
</evidence>
<comment type="caution">
    <text evidence="9">The sequence shown here is derived from an EMBL/GenBank/DDBJ whole genome shotgun (WGS) entry which is preliminary data.</text>
</comment>
<keyword evidence="10" id="KW-1185">Reference proteome</keyword>
<dbReference type="SUPFAM" id="SSF52833">
    <property type="entry name" value="Thioredoxin-like"/>
    <property type="match status" value="1"/>
</dbReference>
<gene>
    <name evidence="9" type="ORF">L9F63_003209</name>
</gene>
<evidence type="ECO:0000256" key="6">
    <source>
        <dbReference type="ARBA" id="ARBA00040775"/>
    </source>
</evidence>
<comment type="similarity">
    <text evidence="2">Belongs to the selenoprotein M/F family.</text>
</comment>
<reference evidence="9" key="1">
    <citation type="journal article" date="2023" name="IScience">
        <title>Live-bearing cockroach genome reveals convergent evolutionary mechanisms linked to viviparity in insects and beyond.</title>
        <authorList>
            <person name="Fouks B."/>
            <person name="Harrison M.C."/>
            <person name="Mikhailova A.A."/>
            <person name="Marchal E."/>
            <person name="English S."/>
            <person name="Carruthers M."/>
            <person name="Jennings E.C."/>
            <person name="Chiamaka E.L."/>
            <person name="Frigard R.A."/>
            <person name="Pippel M."/>
            <person name="Attardo G.M."/>
            <person name="Benoit J.B."/>
            <person name="Bornberg-Bauer E."/>
            <person name="Tobe S.S."/>
        </authorList>
    </citation>
    <scope>NUCLEOTIDE SEQUENCE</scope>
    <source>
        <strain evidence="9">Stay&amp;Tobe</strain>
    </source>
</reference>
<keyword evidence="4" id="KW-0256">Endoplasmic reticulum</keyword>
<dbReference type="EMBL" id="JASPKZ010007798">
    <property type="protein sequence ID" value="KAJ9582451.1"/>
    <property type="molecule type" value="Genomic_DNA"/>
</dbReference>
<dbReference type="InterPro" id="IPR014912">
    <property type="entry name" value="Sep15_SelM_dom"/>
</dbReference>
<organism evidence="9 10">
    <name type="scientific">Diploptera punctata</name>
    <name type="common">Pacific beetle cockroach</name>
    <dbReference type="NCBI Taxonomy" id="6984"/>
    <lineage>
        <taxon>Eukaryota</taxon>
        <taxon>Metazoa</taxon>
        <taxon>Ecdysozoa</taxon>
        <taxon>Arthropoda</taxon>
        <taxon>Hexapoda</taxon>
        <taxon>Insecta</taxon>
        <taxon>Pterygota</taxon>
        <taxon>Neoptera</taxon>
        <taxon>Polyneoptera</taxon>
        <taxon>Dictyoptera</taxon>
        <taxon>Blattodea</taxon>
        <taxon>Blaberoidea</taxon>
        <taxon>Blaberidae</taxon>
        <taxon>Diplopterinae</taxon>
        <taxon>Diploptera</taxon>
    </lineage>
</organism>
<evidence type="ECO:0000256" key="3">
    <source>
        <dbReference type="ARBA" id="ARBA00022729"/>
    </source>
</evidence>
<reference evidence="9" key="2">
    <citation type="submission" date="2023-05" db="EMBL/GenBank/DDBJ databases">
        <authorList>
            <person name="Fouks B."/>
        </authorList>
    </citation>
    <scope>NUCLEOTIDE SEQUENCE</scope>
    <source>
        <strain evidence="9">Stay&amp;Tobe</strain>
        <tissue evidence="9">Testes</tissue>
    </source>
</reference>
<dbReference type="Proteomes" id="UP001233999">
    <property type="component" value="Unassembled WGS sequence"/>
</dbReference>
<keyword evidence="5" id="KW-0712">Selenocysteine</keyword>
<dbReference type="GO" id="GO:0016491">
    <property type="term" value="F:oxidoreductase activity"/>
    <property type="evidence" value="ECO:0007669"/>
    <property type="project" value="TreeGrafter"/>
</dbReference>
<dbReference type="PANTHER" id="PTHR13077">
    <property type="entry name" value="SELENOPROTEIN F"/>
    <property type="match status" value="1"/>
</dbReference>
<dbReference type="PANTHER" id="PTHR13077:SF6">
    <property type="entry name" value="SELENOPROTEIN F"/>
    <property type="match status" value="1"/>
</dbReference>
<evidence type="ECO:0000313" key="10">
    <source>
        <dbReference type="Proteomes" id="UP001233999"/>
    </source>
</evidence>